<comment type="caution">
    <text evidence="1">The sequence shown here is derived from an EMBL/GenBank/DDBJ whole genome shotgun (WGS) entry which is preliminary data.</text>
</comment>
<protein>
    <submittedName>
        <fullName evidence="1">Uncharacterized protein</fullName>
    </submittedName>
</protein>
<dbReference type="EMBL" id="QPJK01000007">
    <property type="protein sequence ID" value="RCW68679.1"/>
    <property type="molecule type" value="Genomic_DNA"/>
</dbReference>
<accession>A0A368XMA4</accession>
<organism evidence="1 2">
    <name type="scientific">Pseudorhodoferax soli</name>
    <dbReference type="NCBI Taxonomy" id="545864"/>
    <lineage>
        <taxon>Bacteria</taxon>
        <taxon>Pseudomonadati</taxon>
        <taxon>Pseudomonadota</taxon>
        <taxon>Betaproteobacteria</taxon>
        <taxon>Burkholderiales</taxon>
        <taxon>Comamonadaceae</taxon>
    </lineage>
</organism>
<reference evidence="1 2" key="1">
    <citation type="submission" date="2018-07" db="EMBL/GenBank/DDBJ databases">
        <title>Genomic Encyclopedia of Type Strains, Phase IV (KMG-IV): sequencing the most valuable type-strain genomes for metagenomic binning, comparative biology and taxonomic classification.</title>
        <authorList>
            <person name="Goeker M."/>
        </authorList>
    </citation>
    <scope>NUCLEOTIDE SEQUENCE [LARGE SCALE GENOMIC DNA]</scope>
    <source>
        <strain evidence="1 2">DSM 21634</strain>
    </source>
</reference>
<evidence type="ECO:0000313" key="1">
    <source>
        <dbReference type="EMBL" id="RCW68679.1"/>
    </source>
</evidence>
<dbReference type="Proteomes" id="UP000252884">
    <property type="component" value="Unassembled WGS sequence"/>
</dbReference>
<keyword evidence="2" id="KW-1185">Reference proteome</keyword>
<evidence type="ECO:0000313" key="2">
    <source>
        <dbReference type="Proteomes" id="UP000252884"/>
    </source>
</evidence>
<name>A0A368XMA4_9BURK</name>
<sequence>MLQDWIESRTQLFVRIAGLTQPPTVELGRSPHWCAMTTRSSEPHSRVV</sequence>
<dbReference type="AlphaFoldDB" id="A0A368XMA4"/>
<proteinExistence type="predicted"/>
<gene>
    <name evidence="1" type="ORF">DES41_107200</name>
</gene>